<dbReference type="Proteomes" id="UP001500604">
    <property type="component" value="Unassembled WGS sequence"/>
</dbReference>
<accession>A0ABP8V7C4</accession>
<proteinExistence type="predicted"/>
<reference evidence="2" key="1">
    <citation type="journal article" date="2019" name="Int. J. Syst. Evol. Microbiol.">
        <title>The Global Catalogue of Microorganisms (GCM) 10K type strain sequencing project: providing services to taxonomists for standard genome sequencing and annotation.</title>
        <authorList>
            <consortium name="The Broad Institute Genomics Platform"/>
            <consortium name="The Broad Institute Genome Sequencing Center for Infectious Disease"/>
            <person name="Wu L."/>
            <person name="Ma J."/>
        </authorList>
    </citation>
    <scope>NUCLEOTIDE SEQUENCE [LARGE SCALE GENOMIC DNA]</scope>
    <source>
        <strain evidence="2">JCM 17805</strain>
    </source>
</reference>
<evidence type="ECO:0008006" key="3">
    <source>
        <dbReference type="Google" id="ProtNLM"/>
    </source>
</evidence>
<protein>
    <recommendedName>
        <fullName evidence="3">Porin</fullName>
    </recommendedName>
</protein>
<dbReference type="InterPro" id="IPR023614">
    <property type="entry name" value="Porin_dom_sf"/>
</dbReference>
<sequence>MLPFIYGVSQADIADNLRWTIDGSARYNQFSSPDRTSRIYALGIDTHKVFSGEHGDIGYSVIQLYFTQLSHHKPTPFMFDSPDDGKIIVREAHINYTASPGWLPNLRLGHFTMPFGLEDSNDTNGKLLDYGHAENLGTKLDWGILLNKVHDDFEYKISYTLGGKDDPKSVDGSSLVTGRISTLDHYNLVVGFSFYDGELDNRNRQRFAVDMQYYIGTWGVKAELATGEVDDDNEKYGLFEINKLSLDETWKLYSQYIYSDKSGFDDNNETGVVGISYEPDTHWEASVEYKHQFSNINGLDEMKLFRTQIRYRY</sequence>
<dbReference type="EMBL" id="BAABFL010000465">
    <property type="protein sequence ID" value="GAA4651915.1"/>
    <property type="molecule type" value="Genomic_DNA"/>
</dbReference>
<dbReference type="Gene3D" id="2.40.160.10">
    <property type="entry name" value="Porin"/>
    <property type="match status" value="1"/>
</dbReference>
<organism evidence="1 2">
    <name type="scientific">Kistimonas scapharcae</name>
    <dbReference type="NCBI Taxonomy" id="1036133"/>
    <lineage>
        <taxon>Bacteria</taxon>
        <taxon>Pseudomonadati</taxon>
        <taxon>Pseudomonadota</taxon>
        <taxon>Gammaproteobacteria</taxon>
        <taxon>Oceanospirillales</taxon>
        <taxon>Endozoicomonadaceae</taxon>
        <taxon>Kistimonas</taxon>
    </lineage>
</organism>
<keyword evidence="2" id="KW-1185">Reference proteome</keyword>
<evidence type="ECO:0000313" key="2">
    <source>
        <dbReference type="Proteomes" id="UP001500604"/>
    </source>
</evidence>
<dbReference type="SUPFAM" id="SSF56935">
    <property type="entry name" value="Porins"/>
    <property type="match status" value="1"/>
</dbReference>
<comment type="caution">
    <text evidence="1">The sequence shown here is derived from an EMBL/GenBank/DDBJ whole genome shotgun (WGS) entry which is preliminary data.</text>
</comment>
<name>A0ABP8V7C4_9GAMM</name>
<gene>
    <name evidence="1" type="ORF">GCM10023116_41990</name>
</gene>
<evidence type="ECO:0000313" key="1">
    <source>
        <dbReference type="EMBL" id="GAA4651915.1"/>
    </source>
</evidence>